<gene>
    <name evidence="1" type="ORF">ACJIZ3_006181</name>
</gene>
<organism evidence="1 2">
    <name type="scientific">Penstemon smallii</name>
    <dbReference type="NCBI Taxonomy" id="265156"/>
    <lineage>
        <taxon>Eukaryota</taxon>
        <taxon>Viridiplantae</taxon>
        <taxon>Streptophyta</taxon>
        <taxon>Embryophyta</taxon>
        <taxon>Tracheophyta</taxon>
        <taxon>Spermatophyta</taxon>
        <taxon>Magnoliopsida</taxon>
        <taxon>eudicotyledons</taxon>
        <taxon>Gunneridae</taxon>
        <taxon>Pentapetalae</taxon>
        <taxon>asterids</taxon>
        <taxon>lamiids</taxon>
        <taxon>Lamiales</taxon>
        <taxon>Plantaginaceae</taxon>
        <taxon>Cheloneae</taxon>
        <taxon>Penstemon</taxon>
    </lineage>
</organism>
<protein>
    <submittedName>
        <fullName evidence="1">Uncharacterized protein</fullName>
    </submittedName>
</protein>
<evidence type="ECO:0000313" key="1">
    <source>
        <dbReference type="EMBL" id="KAL3820276.1"/>
    </source>
</evidence>
<name>A0ABD3S747_9LAMI</name>
<sequence>MLNGGLRGQMIVQSLCVLDWKLQNSELGSVNKSSPYHRSFHLHTSTNLGTVTSCLFLKLSLKRRSKELIISILNGVIHMDMEKESVWELIFWSWKEYNAWFGVMKMHTR</sequence>
<proteinExistence type="predicted"/>
<reference evidence="1 2" key="1">
    <citation type="submission" date="2024-12" db="EMBL/GenBank/DDBJ databases">
        <title>The unique morphological basis and parallel evolutionary history of personate flowers in Penstemon.</title>
        <authorList>
            <person name="Depatie T.H."/>
            <person name="Wessinger C.A."/>
        </authorList>
    </citation>
    <scope>NUCLEOTIDE SEQUENCE [LARGE SCALE GENOMIC DNA]</scope>
    <source>
        <strain evidence="1">WTNN_2</strain>
        <tissue evidence="1">Leaf</tissue>
    </source>
</reference>
<evidence type="ECO:0000313" key="2">
    <source>
        <dbReference type="Proteomes" id="UP001634393"/>
    </source>
</evidence>
<dbReference type="AlphaFoldDB" id="A0ABD3S747"/>
<keyword evidence="2" id="KW-1185">Reference proteome</keyword>
<dbReference type="Proteomes" id="UP001634393">
    <property type="component" value="Unassembled WGS sequence"/>
</dbReference>
<comment type="caution">
    <text evidence="1">The sequence shown here is derived from an EMBL/GenBank/DDBJ whole genome shotgun (WGS) entry which is preliminary data.</text>
</comment>
<accession>A0ABD3S747</accession>
<dbReference type="EMBL" id="JBJXBP010000007">
    <property type="protein sequence ID" value="KAL3820276.1"/>
    <property type="molecule type" value="Genomic_DNA"/>
</dbReference>